<accession>A0A182FL33</accession>
<dbReference type="VEuPathDB" id="VectorBase:AALB20_030301"/>
<reference evidence="1" key="2">
    <citation type="submission" date="2022-08" db="UniProtKB">
        <authorList>
            <consortium name="EnsemblMetazoa"/>
        </authorList>
    </citation>
    <scope>IDENTIFICATION</scope>
    <source>
        <strain evidence="1">STECLA/ALBI9_A</strain>
    </source>
</reference>
<proteinExistence type="predicted"/>
<keyword evidence="2" id="KW-1185">Reference proteome</keyword>
<dbReference type="VEuPathDB" id="VectorBase:AALB007242"/>
<dbReference type="EnsemblMetazoa" id="AALB007242-RA">
    <property type="protein sequence ID" value="AALB007242-PA"/>
    <property type="gene ID" value="AALB007242"/>
</dbReference>
<name>A0A182FL33_ANOAL</name>
<evidence type="ECO:0000313" key="2">
    <source>
        <dbReference type="Proteomes" id="UP000069272"/>
    </source>
</evidence>
<protein>
    <submittedName>
        <fullName evidence="1">Uncharacterized protein</fullName>
    </submittedName>
</protein>
<reference evidence="1 2" key="1">
    <citation type="journal article" date="2017" name="G3 (Bethesda)">
        <title>The Physical Genome Mapping of Anopheles albimanus Corrected Scaffold Misassemblies and Identified Interarm Rearrangements in Genus Anopheles.</title>
        <authorList>
            <person name="Artemov G.N."/>
            <person name="Peery A.N."/>
            <person name="Jiang X."/>
            <person name="Tu Z."/>
            <person name="Stegniy V.N."/>
            <person name="Sharakhova M.V."/>
            <person name="Sharakhov I.V."/>
        </authorList>
    </citation>
    <scope>NUCLEOTIDE SEQUENCE [LARGE SCALE GENOMIC DNA]</scope>
    <source>
        <strain evidence="1 2">ALBI9_A</strain>
    </source>
</reference>
<organism evidence="1 2">
    <name type="scientific">Anopheles albimanus</name>
    <name type="common">New world malaria mosquito</name>
    <dbReference type="NCBI Taxonomy" id="7167"/>
    <lineage>
        <taxon>Eukaryota</taxon>
        <taxon>Metazoa</taxon>
        <taxon>Ecdysozoa</taxon>
        <taxon>Arthropoda</taxon>
        <taxon>Hexapoda</taxon>
        <taxon>Insecta</taxon>
        <taxon>Pterygota</taxon>
        <taxon>Neoptera</taxon>
        <taxon>Endopterygota</taxon>
        <taxon>Diptera</taxon>
        <taxon>Nematocera</taxon>
        <taxon>Culicoidea</taxon>
        <taxon>Culicidae</taxon>
        <taxon>Anophelinae</taxon>
        <taxon>Anopheles</taxon>
    </lineage>
</organism>
<evidence type="ECO:0000313" key="1">
    <source>
        <dbReference type="EnsemblMetazoa" id="AALB007242-PA"/>
    </source>
</evidence>
<dbReference type="Proteomes" id="UP000069272">
    <property type="component" value="Chromosome 2R"/>
</dbReference>
<dbReference type="AlphaFoldDB" id="A0A182FL33"/>
<dbReference type="STRING" id="7167.A0A182FL33"/>
<sequence>MDTIPLTPPEQLIDDTVQRNAMATDVPATNANDNNMANLLMNLGEDDDTGVLFSSTNPLIGGQAPLNDAITRPLTVQTGHVGITTSATGASTGGLQPHPQKRGTRAADEFMMTVSPSLLTPTDMEIWRAIQAGQLDPKKLTLASYGGFLGGGGGGGAGLGAGNDGNVASGHISPSMSSTPTAQLSAELLGDTSEGNLLAALDPGLNLPLELENHREANRFGCFRTIAAQDALQHGLK</sequence>